<comment type="caution">
    <text evidence="1">The sequence shown here is derived from an EMBL/GenBank/DDBJ whole genome shotgun (WGS) entry which is preliminary data.</text>
</comment>
<protein>
    <submittedName>
        <fullName evidence="1">Uncharacterized protein</fullName>
    </submittedName>
</protein>
<dbReference type="HOGENOM" id="CLU_3220328_0_0_10"/>
<gene>
    <name evidence="1" type="ORF">GCWU000325_01831</name>
</gene>
<dbReference type="AlphaFoldDB" id="C9LHX8"/>
<dbReference type="EMBL" id="ACIJ02000022">
    <property type="protein sequence ID" value="EEX71093.1"/>
    <property type="molecule type" value="Genomic_DNA"/>
</dbReference>
<evidence type="ECO:0000313" key="2">
    <source>
        <dbReference type="Proteomes" id="UP000003460"/>
    </source>
</evidence>
<organism evidence="1 2">
    <name type="scientific">Alloprevotella tannerae ATCC 51259</name>
    <dbReference type="NCBI Taxonomy" id="626522"/>
    <lineage>
        <taxon>Bacteria</taxon>
        <taxon>Pseudomonadati</taxon>
        <taxon>Bacteroidota</taxon>
        <taxon>Bacteroidia</taxon>
        <taxon>Bacteroidales</taxon>
        <taxon>Prevotellaceae</taxon>
        <taxon>Alloprevotella</taxon>
    </lineage>
</organism>
<sequence length="44" mass="4976">MGRVRFSCVIYRIVSVGVASTNKRPDIEQVVRPHYDGVVCILNQ</sequence>
<name>C9LHX8_9BACT</name>
<evidence type="ECO:0000313" key="1">
    <source>
        <dbReference type="EMBL" id="EEX71093.1"/>
    </source>
</evidence>
<proteinExistence type="predicted"/>
<dbReference type="Proteomes" id="UP000003460">
    <property type="component" value="Unassembled WGS sequence"/>
</dbReference>
<reference evidence="1" key="1">
    <citation type="submission" date="2009-09" db="EMBL/GenBank/DDBJ databases">
        <authorList>
            <person name="Weinstock G."/>
            <person name="Sodergren E."/>
            <person name="Clifton S."/>
            <person name="Fulton L."/>
            <person name="Fulton B."/>
            <person name="Courtney L."/>
            <person name="Fronick C."/>
            <person name="Harrison M."/>
            <person name="Strong C."/>
            <person name="Farmer C."/>
            <person name="Delahaunty K."/>
            <person name="Markovic C."/>
            <person name="Hall O."/>
            <person name="Minx P."/>
            <person name="Tomlinson C."/>
            <person name="Mitreva M."/>
            <person name="Nelson J."/>
            <person name="Hou S."/>
            <person name="Wollam A."/>
            <person name="Pepin K.H."/>
            <person name="Johnson M."/>
            <person name="Bhonagiri V."/>
            <person name="Nash W.E."/>
            <person name="Warren W."/>
            <person name="Chinwalla A."/>
            <person name="Mardis E.R."/>
            <person name="Wilson R.K."/>
        </authorList>
    </citation>
    <scope>NUCLEOTIDE SEQUENCE [LARGE SCALE GENOMIC DNA]</scope>
    <source>
        <strain evidence="1">ATCC 51259</strain>
    </source>
</reference>
<keyword evidence="2" id="KW-1185">Reference proteome</keyword>
<accession>C9LHX8</accession>